<evidence type="ECO:0000313" key="3">
    <source>
        <dbReference type="Proteomes" id="UP000325606"/>
    </source>
</evidence>
<dbReference type="Proteomes" id="UP000325606">
    <property type="component" value="Chromosome"/>
</dbReference>
<protein>
    <submittedName>
        <fullName evidence="2">Uncharacterized protein</fullName>
    </submittedName>
</protein>
<accession>A0A5J6LJ59</accession>
<evidence type="ECO:0000313" key="2">
    <source>
        <dbReference type="EMBL" id="QEW08342.1"/>
    </source>
</evidence>
<gene>
    <name evidence="2" type="ORF">F5I99_18625</name>
</gene>
<feature type="transmembrane region" description="Helical" evidence="1">
    <location>
        <begin position="21"/>
        <end position="41"/>
    </location>
</feature>
<dbReference type="EMBL" id="CP044222">
    <property type="protein sequence ID" value="QEW08342.1"/>
    <property type="molecule type" value="Genomic_DNA"/>
</dbReference>
<keyword evidence="1" id="KW-1133">Transmembrane helix</keyword>
<keyword evidence="1" id="KW-0472">Membrane</keyword>
<sequence>MQAVGAPMAAVYFDDFRVMDIVDFVFIVIGVIGLMGYVYALRIGSAGFWRLFLPVFVLWDLFFRFIIMRPDSEIDITSYYLILCILFLFLIPQYIAVYRYQRELQLSQT</sequence>
<reference evidence="2 3" key="1">
    <citation type="submission" date="2019-09" db="EMBL/GenBank/DDBJ databases">
        <title>Nitrincola iocasae sp. nov., a bacterium isolated from the sediment collected at a cold seep field in South China Sea.</title>
        <authorList>
            <person name="Zhang H."/>
            <person name="Wang H."/>
            <person name="Li C."/>
        </authorList>
    </citation>
    <scope>NUCLEOTIDE SEQUENCE [LARGE SCALE GENOMIC DNA]</scope>
    <source>
        <strain evidence="2 3">KXZD1103</strain>
    </source>
</reference>
<dbReference type="RefSeq" id="WP_151058668.1">
    <property type="nucleotide sequence ID" value="NZ_CP044222.1"/>
</dbReference>
<dbReference type="KEGG" id="nik:F5I99_18625"/>
<keyword evidence="1" id="KW-0812">Transmembrane</keyword>
<dbReference type="AlphaFoldDB" id="A0A5J6LJ59"/>
<feature type="transmembrane region" description="Helical" evidence="1">
    <location>
        <begin position="48"/>
        <end position="67"/>
    </location>
</feature>
<proteinExistence type="predicted"/>
<feature type="transmembrane region" description="Helical" evidence="1">
    <location>
        <begin position="79"/>
        <end position="98"/>
    </location>
</feature>
<organism evidence="2 3">
    <name type="scientific">Nitrincola iocasae</name>
    <dbReference type="NCBI Taxonomy" id="2614693"/>
    <lineage>
        <taxon>Bacteria</taxon>
        <taxon>Pseudomonadati</taxon>
        <taxon>Pseudomonadota</taxon>
        <taxon>Gammaproteobacteria</taxon>
        <taxon>Oceanospirillales</taxon>
        <taxon>Oceanospirillaceae</taxon>
        <taxon>Nitrincola</taxon>
    </lineage>
</organism>
<keyword evidence="3" id="KW-1185">Reference proteome</keyword>
<name>A0A5J6LJ59_9GAMM</name>
<evidence type="ECO:0000256" key="1">
    <source>
        <dbReference type="SAM" id="Phobius"/>
    </source>
</evidence>